<dbReference type="Proteomes" id="UP000183028">
    <property type="component" value="Unassembled WGS sequence"/>
</dbReference>
<evidence type="ECO:0000313" key="1">
    <source>
        <dbReference type="EMBL" id="SEI96885.1"/>
    </source>
</evidence>
<organism evidence="1 2">
    <name type="scientific">Sharpea azabuensis</name>
    <dbReference type="NCBI Taxonomy" id="322505"/>
    <lineage>
        <taxon>Bacteria</taxon>
        <taxon>Bacillati</taxon>
        <taxon>Bacillota</taxon>
        <taxon>Erysipelotrichia</taxon>
        <taxon>Erysipelotrichales</taxon>
        <taxon>Coprobacillaceae</taxon>
        <taxon>Sharpea</taxon>
    </lineage>
</organism>
<reference evidence="2" key="1">
    <citation type="submission" date="2016-10" db="EMBL/GenBank/DDBJ databases">
        <authorList>
            <person name="Varghese N."/>
        </authorList>
    </citation>
    <scope>NUCLEOTIDE SEQUENCE [LARGE SCALE GENOMIC DNA]</scope>
    <source>
        <strain evidence="2">DSM 20406</strain>
    </source>
</reference>
<dbReference type="RefSeq" id="WP_074732354.1">
    <property type="nucleotide sequence ID" value="NZ_FNYK01000040.1"/>
</dbReference>
<name>A0A1H6V9D9_9FIRM</name>
<dbReference type="AlphaFoldDB" id="A0A1H6V9D9"/>
<proteinExistence type="predicted"/>
<gene>
    <name evidence="1" type="ORF">SAMN04487834_104010</name>
</gene>
<keyword evidence="2" id="KW-1185">Reference proteome</keyword>
<accession>A0A1H6V9D9</accession>
<protein>
    <submittedName>
        <fullName evidence="1">Uncharacterized protein</fullName>
    </submittedName>
</protein>
<sequence length="127" mass="14644">MMDKEEYKRELIRMWDTCRDKESGTKGELSCAGVTCDECPLERCGSVVYAYEAIEAVEKWSREHKKPKHKLSAFERDILSATIIFGIDNETFGYSEFFMNLLKAGYFDGAKPSDKIADYIKKCEVEE</sequence>
<dbReference type="EMBL" id="FNYK01000040">
    <property type="protein sequence ID" value="SEI96885.1"/>
    <property type="molecule type" value="Genomic_DNA"/>
</dbReference>
<evidence type="ECO:0000313" key="2">
    <source>
        <dbReference type="Proteomes" id="UP000183028"/>
    </source>
</evidence>